<proteinExistence type="predicted"/>
<dbReference type="AlphaFoldDB" id="A0ABD0KH72"/>
<feature type="transmembrane region" description="Helical" evidence="2">
    <location>
        <begin position="79"/>
        <end position="102"/>
    </location>
</feature>
<protein>
    <submittedName>
        <fullName evidence="3">Uncharacterized protein</fullName>
    </submittedName>
</protein>
<sequence>MRVLVTLICPTPRDRNVPVAVTGVVGNVAAATRRPTTLTSKLFSRRSWDQLSIKQIDRYQLSFLKCQLSNSTLSAEVRIIGVIGGFFLTLVLLFVCFLRVRCMAKRSQARRRTLRQQMGFGGNSRNQASGEGSTVFSLNVSQSGMAQFMIALSNLRRGSSGDNTLGEVIVQPPPYSEHDPITPPVPEYTESPTIPAPEVFLGPPPPYSYPKDGDAVVMGTQSAGGESSGGGTREDDNGTGPELENRQ</sequence>
<dbReference type="Proteomes" id="UP001519460">
    <property type="component" value="Unassembled WGS sequence"/>
</dbReference>
<evidence type="ECO:0000313" key="4">
    <source>
        <dbReference type="Proteomes" id="UP001519460"/>
    </source>
</evidence>
<keyword evidence="2" id="KW-0812">Transmembrane</keyword>
<dbReference type="EMBL" id="JACVVK020000177">
    <property type="protein sequence ID" value="KAK7486521.1"/>
    <property type="molecule type" value="Genomic_DNA"/>
</dbReference>
<accession>A0ABD0KH72</accession>
<keyword evidence="4" id="KW-1185">Reference proteome</keyword>
<evidence type="ECO:0000313" key="3">
    <source>
        <dbReference type="EMBL" id="KAK7486521.1"/>
    </source>
</evidence>
<organism evidence="3 4">
    <name type="scientific">Batillaria attramentaria</name>
    <dbReference type="NCBI Taxonomy" id="370345"/>
    <lineage>
        <taxon>Eukaryota</taxon>
        <taxon>Metazoa</taxon>
        <taxon>Spiralia</taxon>
        <taxon>Lophotrochozoa</taxon>
        <taxon>Mollusca</taxon>
        <taxon>Gastropoda</taxon>
        <taxon>Caenogastropoda</taxon>
        <taxon>Sorbeoconcha</taxon>
        <taxon>Cerithioidea</taxon>
        <taxon>Batillariidae</taxon>
        <taxon>Batillaria</taxon>
    </lineage>
</organism>
<evidence type="ECO:0000256" key="2">
    <source>
        <dbReference type="SAM" id="Phobius"/>
    </source>
</evidence>
<keyword evidence="2" id="KW-0472">Membrane</keyword>
<evidence type="ECO:0000256" key="1">
    <source>
        <dbReference type="SAM" id="MobiDB-lite"/>
    </source>
</evidence>
<keyword evidence="2" id="KW-1133">Transmembrane helix</keyword>
<feature type="region of interest" description="Disordered" evidence="1">
    <location>
        <begin position="191"/>
        <end position="247"/>
    </location>
</feature>
<gene>
    <name evidence="3" type="ORF">BaRGS_00022187</name>
</gene>
<name>A0ABD0KH72_9CAEN</name>
<comment type="caution">
    <text evidence="3">The sequence shown here is derived from an EMBL/GenBank/DDBJ whole genome shotgun (WGS) entry which is preliminary data.</text>
</comment>
<reference evidence="3 4" key="1">
    <citation type="journal article" date="2023" name="Sci. Data">
        <title>Genome assembly of the Korean intertidal mud-creeper Batillaria attramentaria.</title>
        <authorList>
            <person name="Patra A.K."/>
            <person name="Ho P.T."/>
            <person name="Jun S."/>
            <person name="Lee S.J."/>
            <person name="Kim Y."/>
            <person name="Won Y.J."/>
        </authorList>
    </citation>
    <scope>NUCLEOTIDE SEQUENCE [LARGE SCALE GENOMIC DNA]</scope>
    <source>
        <strain evidence="3">Wonlab-2016</strain>
    </source>
</reference>